<name>A0A8H6YZL3_9AGAR</name>
<evidence type="ECO:0000313" key="4">
    <source>
        <dbReference type="Proteomes" id="UP000623467"/>
    </source>
</evidence>
<dbReference type="Pfam" id="PF00982">
    <property type="entry name" value="Glyco_transf_20"/>
    <property type="match status" value="2"/>
</dbReference>
<organism evidence="3 4">
    <name type="scientific">Mycena sanguinolenta</name>
    <dbReference type="NCBI Taxonomy" id="230812"/>
    <lineage>
        <taxon>Eukaryota</taxon>
        <taxon>Fungi</taxon>
        <taxon>Dikarya</taxon>
        <taxon>Basidiomycota</taxon>
        <taxon>Agaricomycotina</taxon>
        <taxon>Agaricomycetes</taxon>
        <taxon>Agaricomycetidae</taxon>
        <taxon>Agaricales</taxon>
        <taxon>Marasmiineae</taxon>
        <taxon>Mycenaceae</taxon>
        <taxon>Mycena</taxon>
    </lineage>
</organism>
<dbReference type="PANTHER" id="PTHR10788:SF123">
    <property type="entry name" value="TREHALOSE-PHOSPHATASE"/>
    <property type="match status" value="1"/>
</dbReference>
<protein>
    <submittedName>
        <fullName evidence="3">Trehalose-6-phosphate phosphatase</fullName>
    </submittedName>
</protein>
<feature type="compositionally biased region" description="Basic and acidic residues" evidence="1">
    <location>
        <begin position="44"/>
        <end position="54"/>
    </location>
</feature>
<feature type="chain" id="PRO_5034431677" evidence="2">
    <location>
        <begin position="31"/>
        <end position="364"/>
    </location>
</feature>
<dbReference type="GO" id="GO:0005992">
    <property type="term" value="P:trehalose biosynthetic process"/>
    <property type="evidence" value="ECO:0007669"/>
    <property type="project" value="InterPro"/>
</dbReference>
<dbReference type="GO" id="GO:0005946">
    <property type="term" value="C:alpha,alpha-trehalose-phosphate synthase complex (UDP-forming)"/>
    <property type="evidence" value="ECO:0007669"/>
    <property type="project" value="TreeGrafter"/>
</dbReference>
<evidence type="ECO:0000256" key="2">
    <source>
        <dbReference type="SAM" id="SignalP"/>
    </source>
</evidence>
<feature type="compositionally biased region" description="Polar residues" evidence="1">
    <location>
        <begin position="350"/>
        <end position="364"/>
    </location>
</feature>
<evidence type="ECO:0000256" key="1">
    <source>
        <dbReference type="SAM" id="MobiDB-lite"/>
    </source>
</evidence>
<dbReference type="SUPFAM" id="SSF53756">
    <property type="entry name" value="UDP-Glycosyltransferase/glycogen phosphorylase"/>
    <property type="match status" value="1"/>
</dbReference>
<dbReference type="GO" id="GO:0005829">
    <property type="term" value="C:cytosol"/>
    <property type="evidence" value="ECO:0007669"/>
    <property type="project" value="TreeGrafter"/>
</dbReference>
<dbReference type="PANTHER" id="PTHR10788">
    <property type="entry name" value="TREHALOSE-6-PHOSPHATE SYNTHASE"/>
    <property type="match status" value="1"/>
</dbReference>
<dbReference type="AlphaFoldDB" id="A0A8H6YZL3"/>
<dbReference type="GO" id="GO:0003825">
    <property type="term" value="F:alpha,alpha-trehalose-phosphate synthase (UDP-forming) activity"/>
    <property type="evidence" value="ECO:0007669"/>
    <property type="project" value="TreeGrafter"/>
</dbReference>
<dbReference type="InterPro" id="IPR001830">
    <property type="entry name" value="Glyco_trans_20"/>
</dbReference>
<feature type="compositionally biased region" description="Low complexity" evidence="1">
    <location>
        <begin position="55"/>
        <end position="68"/>
    </location>
</feature>
<sequence length="364" mass="39824">MRGPVGLEGPRATVSHLFFVVFLLRQLAFALAPTESADGPSKQVPERSVAEGDVSKPSGPSSTTSSGKANAAESSPQESQYYSHYSQANEAFASAITAVFCPGDLIWVHDYHLLLVPKLLRAVIPGGGRKEILDSRVGADLVCFQTYSYSQHFTSTCIRICGYETAPRGIDAESHVTAVMHCPVGVDVERVGRDILRPGITPKHDALRALYEGKKIIVGHDKLDVVKGVLQKLQAFQKLLQTYPEWVGNVVLIQVTSPSLTDSPKLEQQICELGANINGEFGSLDFVPVHHYHQTLKKDEFYARRLSLRVLLLACATCTNMYLAMPPFLPPLTTTAREPRRVSPSREINRSTPEGASLSAIQND</sequence>
<evidence type="ECO:0000313" key="3">
    <source>
        <dbReference type="EMBL" id="KAF7369963.1"/>
    </source>
</evidence>
<comment type="caution">
    <text evidence="3">The sequence shown here is derived from an EMBL/GenBank/DDBJ whole genome shotgun (WGS) entry which is preliminary data.</text>
</comment>
<dbReference type="EMBL" id="JACAZH010000004">
    <property type="protein sequence ID" value="KAF7369963.1"/>
    <property type="molecule type" value="Genomic_DNA"/>
</dbReference>
<feature type="region of interest" description="Disordered" evidence="1">
    <location>
        <begin position="334"/>
        <end position="364"/>
    </location>
</feature>
<reference evidence="3" key="1">
    <citation type="submission" date="2020-05" db="EMBL/GenBank/DDBJ databases">
        <title>Mycena genomes resolve the evolution of fungal bioluminescence.</title>
        <authorList>
            <person name="Tsai I.J."/>
        </authorList>
    </citation>
    <scope>NUCLEOTIDE SEQUENCE</scope>
    <source>
        <strain evidence="3">160909Yilan</strain>
    </source>
</reference>
<gene>
    <name evidence="3" type="ORF">MSAN_00626100</name>
</gene>
<proteinExistence type="predicted"/>
<keyword evidence="4" id="KW-1185">Reference proteome</keyword>
<dbReference type="Proteomes" id="UP000623467">
    <property type="component" value="Unassembled WGS sequence"/>
</dbReference>
<accession>A0A8H6YZL3</accession>
<keyword evidence="2" id="KW-0732">Signal</keyword>
<feature type="signal peptide" evidence="2">
    <location>
        <begin position="1"/>
        <end position="30"/>
    </location>
</feature>
<dbReference type="GO" id="GO:0004805">
    <property type="term" value="F:trehalose-phosphatase activity"/>
    <property type="evidence" value="ECO:0007669"/>
    <property type="project" value="TreeGrafter"/>
</dbReference>
<feature type="region of interest" description="Disordered" evidence="1">
    <location>
        <begin position="35"/>
        <end position="73"/>
    </location>
</feature>
<dbReference type="OrthoDB" id="755951at2759"/>
<dbReference type="Gene3D" id="3.40.50.2000">
    <property type="entry name" value="Glycogen Phosphorylase B"/>
    <property type="match status" value="3"/>
</dbReference>